<organism evidence="1 2">
    <name type="scientific">Smallanthus sonchifolius</name>
    <dbReference type="NCBI Taxonomy" id="185202"/>
    <lineage>
        <taxon>Eukaryota</taxon>
        <taxon>Viridiplantae</taxon>
        <taxon>Streptophyta</taxon>
        <taxon>Embryophyta</taxon>
        <taxon>Tracheophyta</taxon>
        <taxon>Spermatophyta</taxon>
        <taxon>Magnoliopsida</taxon>
        <taxon>eudicotyledons</taxon>
        <taxon>Gunneridae</taxon>
        <taxon>Pentapetalae</taxon>
        <taxon>asterids</taxon>
        <taxon>campanulids</taxon>
        <taxon>Asterales</taxon>
        <taxon>Asteraceae</taxon>
        <taxon>Asteroideae</taxon>
        <taxon>Heliantheae alliance</taxon>
        <taxon>Millerieae</taxon>
        <taxon>Smallanthus</taxon>
    </lineage>
</organism>
<name>A0ACB9FYK9_9ASTR</name>
<comment type="caution">
    <text evidence="1">The sequence shown here is derived from an EMBL/GenBank/DDBJ whole genome shotgun (WGS) entry which is preliminary data.</text>
</comment>
<protein>
    <submittedName>
        <fullName evidence="1">Uncharacterized protein</fullName>
    </submittedName>
</protein>
<reference evidence="1 2" key="2">
    <citation type="journal article" date="2022" name="Mol. Ecol. Resour.">
        <title>The genomes of chicory, endive, great burdock and yacon provide insights into Asteraceae paleo-polyploidization history and plant inulin production.</title>
        <authorList>
            <person name="Fan W."/>
            <person name="Wang S."/>
            <person name="Wang H."/>
            <person name="Wang A."/>
            <person name="Jiang F."/>
            <person name="Liu H."/>
            <person name="Zhao H."/>
            <person name="Xu D."/>
            <person name="Zhang Y."/>
        </authorList>
    </citation>
    <scope>NUCLEOTIDE SEQUENCE [LARGE SCALE GENOMIC DNA]</scope>
    <source>
        <strain evidence="2">cv. Yunnan</strain>
        <tissue evidence="1">Leaves</tissue>
    </source>
</reference>
<evidence type="ECO:0000313" key="2">
    <source>
        <dbReference type="Proteomes" id="UP001056120"/>
    </source>
</evidence>
<evidence type="ECO:0000313" key="1">
    <source>
        <dbReference type="EMBL" id="KAI3776303.1"/>
    </source>
</evidence>
<reference evidence="2" key="1">
    <citation type="journal article" date="2022" name="Mol. Ecol. Resour.">
        <title>The genomes of chicory, endive, great burdock and yacon provide insights into Asteraceae palaeo-polyploidization history and plant inulin production.</title>
        <authorList>
            <person name="Fan W."/>
            <person name="Wang S."/>
            <person name="Wang H."/>
            <person name="Wang A."/>
            <person name="Jiang F."/>
            <person name="Liu H."/>
            <person name="Zhao H."/>
            <person name="Xu D."/>
            <person name="Zhang Y."/>
        </authorList>
    </citation>
    <scope>NUCLEOTIDE SEQUENCE [LARGE SCALE GENOMIC DNA]</scope>
    <source>
        <strain evidence="2">cv. Yunnan</strain>
    </source>
</reference>
<dbReference type="EMBL" id="CM042032">
    <property type="protein sequence ID" value="KAI3776303.1"/>
    <property type="molecule type" value="Genomic_DNA"/>
</dbReference>
<dbReference type="Proteomes" id="UP001056120">
    <property type="component" value="Linkage Group LG15"/>
</dbReference>
<gene>
    <name evidence="1" type="ORF">L1987_46079</name>
</gene>
<accession>A0ACB9FYK9</accession>
<sequence>MGLQTFAVREEHEIGPRLFWPSRHVKGLFPKFAIESILGLGRIEILRLRGNISLGYFSIVGETERLSSFCAETVFFFCFVFPVPSLVPFPDMGDANPPARRIVHQRASDGITGARSSITRPTVPNNNNWQIPSHHGLSDWAIVEKFYNGLTFGKQQMFNTAAGGHIMDKKEAAECEEMFESFALAEKQHHLLGLPFLVLGHPPRSLEVFIRGGHDTRDCPISQQEHVDFNQFNGGDAGQSSGSSARDTKIEEMLENQTQMLAELIVREKETQHRFDGHDTLLRNQQSAFLDLQHTVGHIVENLKDKQGSSSSGTNAAVMVVTTSSREGQEREESPVV</sequence>
<keyword evidence="2" id="KW-1185">Reference proteome</keyword>
<proteinExistence type="predicted"/>